<name>A0ABM0GXR3_SACKO</name>
<proteinExistence type="predicted"/>
<evidence type="ECO:0000313" key="7">
    <source>
        <dbReference type="RefSeq" id="XP_002739700.1"/>
    </source>
</evidence>
<dbReference type="CDD" id="cd16473">
    <property type="entry name" value="RING-H2_RNF103"/>
    <property type="match status" value="1"/>
</dbReference>
<dbReference type="Gene3D" id="3.30.40.10">
    <property type="entry name" value="Zinc/RING finger domain, C3HC4 (zinc finger)"/>
    <property type="match status" value="1"/>
</dbReference>
<dbReference type="GeneID" id="100379032"/>
<organism evidence="6 7">
    <name type="scientific">Saccoglossus kowalevskii</name>
    <name type="common">Acorn worm</name>
    <dbReference type="NCBI Taxonomy" id="10224"/>
    <lineage>
        <taxon>Eukaryota</taxon>
        <taxon>Metazoa</taxon>
        <taxon>Hemichordata</taxon>
        <taxon>Enteropneusta</taxon>
        <taxon>Harrimaniidae</taxon>
        <taxon>Saccoglossus</taxon>
    </lineage>
</organism>
<dbReference type="Pfam" id="PF13639">
    <property type="entry name" value="zf-RING_2"/>
    <property type="match status" value="1"/>
</dbReference>
<dbReference type="PROSITE" id="PS50089">
    <property type="entry name" value="ZF_RING_2"/>
    <property type="match status" value="1"/>
</dbReference>
<evidence type="ECO:0000256" key="2">
    <source>
        <dbReference type="ARBA" id="ARBA00022833"/>
    </source>
</evidence>
<keyword evidence="4" id="KW-0472">Membrane</keyword>
<keyword evidence="4" id="KW-1133">Transmembrane helix</keyword>
<dbReference type="InterPro" id="IPR001841">
    <property type="entry name" value="Znf_RING"/>
</dbReference>
<keyword evidence="2" id="KW-0862">Zinc</keyword>
<keyword evidence="4" id="KW-0812">Transmembrane</keyword>
<evidence type="ECO:0000256" key="4">
    <source>
        <dbReference type="SAM" id="Phobius"/>
    </source>
</evidence>
<feature type="transmembrane region" description="Helical" evidence="4">
    <location>
        <begin position="241"/>
        <end position="259"/>
    </location>
</feature>
<evidence type="ECO:0000256" key="1">
    <source>
        <dbReference type="ARBA" id="ARBA00022771"/>
    </source>
</evidence>
<dbReference type="PANTHER" id="PTHR15302:SF0">
    <property type="entry name" value="E3 UBIQUITIN-PROTEIN LIGASE RNF103"/>
    <property type="match status" value="1"/>
</dbReference>
<accession>A0ABM0GXR3</accession>
<dbReference type="InterPro" id="IPR042494">
    <property type="entry name" value="RNF103"/>
</dbReference>
<gene>
    <name evidence="7" type="primary">LOC100379032</name>
</gene>
<keyword evidence="6" id="KW-1185">Reference proteome</keyword>
<dbReference type="PANTHER" id="PTHR15302">
    <property type="entry name" value="E3 UBIQUITIN-PROTEIN LIGASE RNF103"/>
    <property type="match status" value="1"/>
</dbReference>
<dbReference type="SMART" id="SM00184">
    <property type="entry name" value="RING"/>
    <property type="match status" value="1"/>
</dbReference>
<evidence type="ECO:0000256" key="3">
    <source>
        <dbReference type="PROSITE-ProRule" id="PRU00175"/>
    </source>
</evidence>
<evidence type="ECO:0000313" key="6">
    <source>
        <dbReference type="Proteomes" id="UP000694865"/>
    </source>
</evidence>
<feature type="domain" description="RING-type" evidence="5">
    <location>
        <begin position="531"/>
        <end position="572"/>
    </location>
</feature>
<dbReference type="InterPro" id="IPR013083">
    <property type="entry name" value="Znf_RING/FYVE/PHD"/>
</dbReference>
<dbReference type="SUPFAM" id="SSF57850">
    <property type="entry name" value="RING/U-box"/>
    <property type="match status" value="1"/>
</dbReference>
<keyword evidence="1 3" id="KW-0863">Zinc-finger</keyword>
<dbReference type="Proteomes" id="UP000694865">
    <property type="component" value="Unplaced"/>
</dbReference>
<sequence>MVGKTSSSLLYFCYTATILRLSDHNLEIELGRRKFPRMEVIPERKTSYLTDKSWSMLVKKISRFGIRTGIFDCTLDSRFCKRKGWEKSNVIIALPLGQQPKDNVAIITYDGPSKLQPLLDWINYRLSSRIEIISSERELKTQWIEQTALNKIILVSHMNKSPMFFSALSVKFSGRFKFGKYTLKDEDYESFQQNTGIKKFPSFLIVMPESTFEYGERDGEFQTYKSMEIFLKSFHPEINDVFLMSLVLVNIICFMDVFLVNSTLARRFLKLFWQLGKYNVVTIILWIPLLRIVQLNCMENVCKFGYKVMRLVSQTELACCIRRDWIIYGGYTTLLVISFLMYGIAVSNIRKIFGFSQPSADDNMNISEWWNQTMQQCYHLLIRTSPTFRTRGPNDVHLMENGLDLLIERLAVPDLWLNPLVSNDYICDLPVWSYAGMMCQKYNEAKTASVCRCSVQQLKINNGNEKETSKGPCCHSNCIMQPEDRDEKKETEQCVHNLDCDHTDMKESNDPNSHDAQQPQPPEGMIISQECAICLESYDTESILCGLPCYHTYHHQCIVVWLHGHHCCPICRWPSYKSKGFKCPEHMD</sequence>
<keyword evidence="1 3" id="KW-0479">Metal-binding</keyword>
<evidence type="ECO:0000259" key="5">
    <source>
        <dbReference type="PROSITE" id="PS50089"/>
    </source>
</evidence>
<dbReference type="RefSeq" id="XP_002739700.1">
    <property type="nucleotide sequence ID" value="XM_002739654.1"/>
</dbReference>
<feature type="transmembrane region" description="Helical" evidence="4">
    <location>
        <begin position="325"/>
        <end position="345"/>
    </location>
</feature>
<reference evidence="7" key="1">
    <citation type="submission" date="2025-08" db="UniProtKB">
        <authorList>
            <consortium name="RefSeq"/>
        </authorList>
    </citation>
    <scope>IDENTIFICATION</scope>
    <source>
        <tissue evidence="7">Testes</tissue>
    </source>
</reference>
<protein>
    <submittedName>
        <fullName evidence="7">E3 ubiquitin-protein ligase RNF103-like</fullName>
    </submittedName>
</protein>